<feature type="domain" description="EamA" evidence="3">
    <location>
        <begin position="12"/>
        <end position="85"/>
    </location>
</feature>
<evidence type="ECO:0000313" key="4">
    <source>
        <dbReference type="EMBL" id="KYC34878.1"/>
    </source>
</evidence>
<evidence type="ECO:0000256" key="1">
    <source>
        <dbReference type="ARBA" id="ARBA00007362"/>
    </source>
</evidence>
<dbReference type="AlphaFoldDB" id="A0A139WR25"/>
<feature type="transmembrane region" description="Helical" evidence="2">
    <location>
        <begin position="42"/>
        <end position="62"/>
    </location>
</feature>
<dbReference type="InterPro" id="IPR037185">
    <property type="entry name" value="EmrE-like"/>
</dbReference>
<proteinExistence type="inferred from homology"/>
<protein>
    <recommendedName>
        <fullName evidence="3">EamA domain-containing protein</fullName>
    </recommendedName>
</protein>
<dbReference type="Proteomes" id="UP000076925">
    <property type="component" value="Unassembled WGS sequence"/>
</dbReference>
<keyword evidence="2" id="KW-0812">Transmembrane</keyword>
<keyword evidence="2" id="KW-1133">Transmembrane helix</keyword>
<sequence>MKAGKKIGCRVDDWESMQGCAFLSTYLGFWLQQISLKFTAAGIAKSLGATSPLFVLPLAFFIGEKISLRAILGVLVASAGVELLFIYR</sequence>
<gene>
    <name evidence="4" type="ORF">WA1_50075</name>
</gene>
<dbReference type="STRING" id="128403.WA1_50075"/>
<feature type="transmembrane region" description="Helical" evidence="2">
    <location>
        <begin position="68"/>
        <end position="87"/>
    </location>
</feature>
<dbReference type="InterPro" id="IPR000620">
    <property type="entry name" value="EamA_dom"/>
</dbReference>
<comment type="similarity">
    <text evidence="1">Belongs to the EamA transporter family.</text>
</comment>
<reference evidence="4 5" key="1">
    <citation type="journal article" date="2013" name="Genome Biol. Evol.">
        <title>Genomes of Stigonematalean cyanobacteria (subsection V) and the evolution of oxygenic photosynthesis from prokaryotes to plastids.</title>
        <authorList>
            <person name="Dagan T."/>
            <person name="Roettger M."/>
            <person name="Stucken K."/>
            <person name="Landan G."/>
            <person name="Koch R."/>
            <person name="Major P."/>
            <person name="Gould S.B."/>
            <person name="Goremykin V.V."/>
            <person name="Rippka R."/>
            <person name="Tandeau de Marsac N."/>
            <person name="Gugger M."/>
            <person name="Lockhart P.J."/>
            <person name="Allen J.F."/>
            <person name="Brune I."/>
            <person name="Maus I."/>
            <person name="Puhler A."/>
            <person name="Martin W.F."/>
        </authorList>
    </citation>
    <scope>NUCLEOTIDE SEQUENCE [LARGE SCALE GENOMIC DNA]</scope>
    <source>
        <strain evidence="4 5">PCC 7110</strain>
    </source>
</reference>
<evidence type="ECO:0000256" key="2">
    <source>
        <dbReference type="SAM" id="Phobius"/>
    </source>
</evidence>
<dbReference type="SUPFAM" id="SSF103481">
    <property type="entry name" value="Multidrug resistance efflux transporter EmrE"/>
    <property type="match status" value="1"/>
</dbReference>
<comment type="caution">
    <text evidence="4">The sequence shown here is derived from an EMBL/GenBank/DDBJ whole genome shotgun (WGS) entry which is preliminary data.</text>
</comment>
<dbReference type="EMBL" id="ANNX02000064">
    <property type="protein sequence ID" value="KYC34878.1"/>
    <property type="molecule type" value="Genomic_DNA"/>
</dbReference>
<organism evidence="4 5">
    <name type="scientific">Scytonema hofmannii PCC 7110</name>
    <dbReference type="NCBI Taxonomy" id="128403"/>
    <lineage>
        <taxon>Bacteria</taxon>
        <taxon>Bacillati</taxon>
        <taxon>Cyanobacteriota</taxon>
        <taxon>Cyanophyceae</taxon>
        <taxon>Nostocales</taxon>
        <taxon>Scytonemataceae</taxon>
        <taxon>Scytonema</taxon>
    </lineage>
</organism>
<dbReference type="RefSeq" id="WP_017741064.1">
    <property type="nucleotide sequence ID" value="NZ_KQ976355.1"/>
</dbReference>
<dbReference type="Pfam" id="PF00892">
    <property type="entry name" value="EamA"/>
    <property type="match status" value="1"/>
</dbReference>
<evidence type="ECO:0000259" key="3">
    <source>
        <dbReference type="Pfam" id="PF00892"/>
    </source>
</evidence>
<dbReference type="GO" id="GO:0016020">
    <property type="term" value="C:membrane"/>
    <property type="evidence" value="ECO:0007669"/>
    <property type="project" value="InterPro"/>
</dbReference>
<evidence type="ECO:0000313" key="5">
    <source>
        <dbReference type="Proteomes" id="UP000076925"/>
    </source>
</evidence>
<accession>A0A139WR25</accession>
<keyword evidence="2" id="KW-0472">Membrane</keyword>
<name>A0A139WR25_9CYAN</name>
<keyword evidence="5" id="KW-1185">Reference proteome</keyword>